<protein>
    <recommendedName>
        <fullName evidence="7">G-protein coupled receptors family 2 profile 2 domain-containing protein</fullName>
    </recommendedName>
</protein>
<dbReference type="EMBL" id="ML977379">
    <property type="protein sequence ID" value="KAF2105481.1"/>
    <property type="molecule type" value="Genomic_DNA"/>
</dbReference>
<gene>
    <name evidence="8" type="ORF">BDV96DRAFT_509281</name>
</gene>
<sequence length="489" mass="54922">MGALSAREMLALQVSERTMSALSIIGSSFILFTFLRWQYFRKPINRLVFYASFGNILTNVATLIATSAIPQGPTSRPSGLCEFQGIIIQWFMMADSLWVFCMALNVMLVFFWNYGADELPHLEKWYALFSYGLPSIPAIIYIFMDHLGNQRIIGAATIWCWVDKDVEWMRIAFFYGPVWVVISFTLAIYAITGRRIFKQRSQLRSFSRSTPVDPVPVIANPFTVANLNNIEKKTDIRVVTETIGSETTTVSPTYENESRTSFSSTRNLSVAPPIAPNASRLSPINWSSGTRTTGAAQQQQKDDPARGYQVTVTAQPNIPDIESAPARPFSVSQRTNVRRNDAMEGNSNAWGYFKVAFLMFAALFIVWVPSTINRMQQFAYKGHPIFGLNLASALVLPLQGFWNAMVYISCSWSDCRRAWDEVLGSLGFAGNPPLRRPREISEHTLTHTDYESDAEIPLGEMLQQGARKLHSRGSSTVTMKTPTLAQIQH</sequence>
<dbReference type="AlphaFoldDB" id="A0A6A5YH02"/>
<organism evidence="8 9">
    <name type="scientific">Lophiotrema nucula</name>
    <dbReference type="NCBI Taxonomy" id="690887"/>
    <lineage>
        <taxon>Eukaryota</taxon>
        <taxon>Fungi</taxon>
        <taxon>Dikarya</taxon>
        <taxon>Ascomycota</taxon>
        <taxon>Pezizomycotina</taxon>
        <taxon>Dothideomycetes</taxon>
        <taxon>Pleosporomycetidae</taxon>
        <taxon>Pleosporales</taxon>
        <taxon>Lophiotremataceae</taxon>
        <taxon>Lophiotrema</taxon>
    </lineage>
</organism>
<feature type="transmembrane region" description="Helical" evidence="6">
    <location>
        <begin position="90"/>
        <end position="113"/>
    </location>
</feature>
<feature type="compositionally biased region" description="Polar residues" evidence="5">
    <location>
        <begin position="249"/>
        <end position="268"/>
    </location>
</feature>
<evidence type="ECO:0000259" key="7">
    <source>
        <dbReference type="PROSITE" id="PS50261"/>
    </source>
</evidence>
<feature type="domain" description="G-protein coupled receptors family 2 profile 2" evidence="7">
    <location>
        <begin position="12"/>
        <end position="201"/>
    </location>
</feature>
<dbReference type="PANTHER" id="PTHR23112">
    <property type="entry name" value="G PROTEIN-COUPLED RECEPTOR 157-RELATED"/>
    <property type="match status" value="1"/>
</dbReference>
<name>A0A6A5YH02_9PLEO</name>
<accession>A0A6A5YH02</accession>
<dbReference type="InterPro" id="IPR022343">
    <property type="entry name" value="GCR1-cAMP_receptor"/>
</dbReference>
<evidence type="ECO:0000256" key="5">
    <source>
        <dbReference type="SAM" id="MobiDB-lite"/>
    </source>
</evidence>
<feature type="region of interest" description="Disordered" evidence="5">
    <location>
        <begin position="249"/>
        <end position="307"/>
    </location>
</feature>
<dbReference type="OrthoDB" id="18453at2759"/>
<dbReference type="GO" id="GO:0007189">
    <property type="term" value="P:adenylate cyclase-activating G protein-coupled receptor signaling pathway"/>
    <property type="evidence" value="ECO:0007669"/>
    <property type="project" value="TreeGrafter"/>
</dbReference>
<dbReference type="Pfam" id="PF05462">
    <property type="entry name" value="Dicty_CAR"/>
    <property type="match status" value="1"/>
</dbReference>
<dbReference type="PRINTS" id="PR02001">
    <property type="entry name" value="GCR1CAMPR"/>
</dbReference>
<evidence type="ECO:0000256" key="3">
    <source>
        <dbReference type="ARBA" id="ARBA00022989"/>
    </source>
</evidence>
<evidence type="ECO:0000256" key="4">
    <source>
        <dbReference type="ARBA" id="ARBA00023136"/>
    </source>
</evidence>
<dbReference type="GO" id="GO:0007166">
    <property type="term" value="P:cell surface receptor signaling pathway"/>
    <property type="evidence" value="ECO:0007669"/>
    <property type="project" value="InterPro"/>
</dbReference>
<dbReference type="Gene3D" id="1.20.1070.10">
    <property type="entry name" value="Rhodopsin 7-helix transmembrane proteins"/>
    <property type="match status" value="1"/>
</dbReference>
<feature type="transmembrane region" description="Helical" evidence="6">
    <location>
        <begin position="349"/>
        <end position="368"/>
    </location>
</feature>
<feature type="transmembrane region" description="Helical" evidence="6">
    <location>
        <begin position="47"/>
        <end position="70"/>
    </location>
</feature>
<dbReference type="SUPFAM" id="SSF81321">
    <property type="entry name" value="Family A G protein-coupled receptor-like"/>
    <property type="match status" value="1"/>
</dbReference>
<dbReference type="GO" id="GO:0004930">
    <property type="term" value="F:G protein-coupled receptor activity"/>
    <property type="evidence" value="ECO:0007669"/>
    <property type="project" value="TreeGrafter"/>
</dbReference>
<evidence type="ECO:0000256" key="1">
    <source>
        <dbReference type="ARBA" id="ARBA00004141"/>
    </source>
</evidence>
<keyword evidence="4 6" id="KW-0472">Membrane</keyword>
<comment type="subcellular location">
    <subcellularLocation>
        <location evidence="1">Membrane</location>
        <topology evidence="1">Multi-pass membrane protein</topology>
    </subcellularLocation>
</comment>
<evidence type="ECO:0000313" key="8">
    <source>
        <dbReference type="EMBL" id="KAF2105481.1"/>
    </source>
</evidence>
<dbReference type="PANTHER" id="PTHR23112:SF0">
    <property type="entry name" value="TRANSMEMBRANE PROTEIN 116"/>
    <property type="match status" value="1"/>
</dbReference>
<feature type="compositionally biased region" description="Polar residues" evidence="5">
    <location>
        <begin position="279"/>
        <end position="294"/>
    </location>
</feature>
<keyword evidence="3 6" id="KW-1133">Transmembrane helix</keyword>
<evidence type="ECO:0000256" key="6">
    <source>
        <dbReference type="SAM" id="Phobius"/>
    </source>
</evidence>
<dbReference type="PROSITE" id="PS50261">
    <property type="entry name" value="G_PROTEIN_RECEP_F2_4"/>
    <property type="match status" value="1"/>
</dbReference>
<feature type="transmembrane region" description="Helical" evidence="6">
    <location>
        <begin position="125"/>
        <end position="144"/>
    </location>
</feature>
<dbReference type="GO" id="GO:0005886">
    <property type="term" value="C:plasma membrane"/>
    <property type="evidence" value="ECO:0007669"/>
    <property type="project" value="TreeGrafter"/>
</dbReference>
<evidence type="ECO:0000256" key="2">
    <source>
        <dbReference type="ARBA" id="ARBA00022692"/>
    </source>
</evidence>
<reference evidence="8" key="1">
    <citation type="journal article" date="2020" name="Stud. Mycol.">
        <title>101 Dothideomycetes genomes: a test case for predicting lifestyles and emergence of pathogens.</title>
        <authorList>
            <person name="Haridas S."/>
            <person name="Albert R."/>
            <person name="Binder M."/>
            <person name="Bloem J."/>
            <person name="Labutti K."/>
            <person name="Salamov A."/>
            <person name="Andreopoulos B."/>
            <person name="Baker S."/>
            <person name="Barry K."/>
            <person name="Bills G."/>
            <person name="Bluhm B."/>
            <person name="Cannon C."/>
            <person name="Castanera R."/>
            <person name="Culley D."/>
            <person name="Daum C."/>
            <person name="Ezra D."/>
            <person name="Gonzalez J."/>
            <person name="Henrissat B."/>
            <person name="Kuo A."/>
            <person name="Liang C."/>
            <person name="Lipzen A."/>
            <person name="Lutzoni F."/>
            <person name="Magnuson J."/>
            <person name="Mondo S."/>
            <person name="Nolan M."/>
            <person name="Ohm R."/>
            <person name="Pangilinan J."/>
            <person name="Park H.-J."/>
            <person name="Ramirez L."/>
            <person name="Alfaro M."/>
            <person name="Sun H."/>
            <person name="Tritt A."/>
            <person name="Yoshinaga Y."/>
            <person name="Zwiers L.-H."/>
            <person name="Turgeon B."/>
            <person name="Goodwin S."/>
            <person name="Spatafora J."/>
            <person name="Crous P."/>
            <person name="Grigoriev I."/>
        </authorList>
    </citation>
    <scope>NUCLEOTIDE SEQUENCE</scope>
    <source>
        <strain evidence="8">CBS 627.86</strain>
    </source>
</reference>
<feature type="transmembrane region" description="Helical" evidence="6">
    <location>
        <begin position="388"/>
        <end position="408"/>
    </location>
</feature>
<dbReference type="Proteomes" id="UP000799770">
    <property type="component" value="Unassembled WGS sequence"/>
</dbReference>
<evidence type="ECO:0000313" key="9">
    <source>
        <dbReference type="Proteomes" id="UP000799770"/>
    </source>
</evidence>
<proteinExistence type="predicted"/>
<keyword evidence="2 6" id="KW-0812">Transmembrane</keyword>
<feature type="transmembrane region" description="Helical" evidence="6">
    <location>
        <begin position="171"/>
        <end position="191"/>
    </location>
</feature>
<dbReference type="InterPro" id="IPR017981">
    <property type="entry name" value="GPCR_2-like_7TM"/>
</dbReference>
<keyword evidence="9" id="KW-1185">Reference proteome</keyword>
<feature type="transmembrane region" description="Helical" evidence="6">
    <location>
        <begin position="18"/>
        <end position="35"/>
    </location>
</feature>